<dbReference type="InterPro" id="IPR011017">
    <property type="entry name" value="TRASH_dom"/>
</dbReference>
<reference evidence="2" key="1">
    <citation type="submission" date="2020-07" db="EMBL/GenBank/DDBJ databases">
        <title>Huge and variable diversity of episymbiotic CPR bacteria and DPANN archaea in groundwater ecosystems.</title>
        <authorList>
            <person name="He C.Y."/>
            <person name="Keren R."/>
            <person name="Whittaker M."/>
            <person name="Farag I.F."/>
            <person name="Doudna J."/>
            <person name="Cate J.H.D."/>
            <person name="Banfield J.F."/>
        </authorList>
    </citation>
    <scope>NUCLEOTIDE SEQUENCE</scope>
    <source>
        <strain evidence="2">NC_groundwater_717_Ag_S-0.2um_59_8</strain>
    </source>
</reference>
<protein>
    <submittedName>
        <fullName evidence="2">YHS domain-containing protein</fullName>
    </submittedName>
</protein>
<evidence type="ECO:0000313" key="3">
    <source>
        <dbReference type="Proteomes" id="UP000741360"/>
    </source>
</evidence>
<comment type="caution">
    <text evidence="2">The sequence shown here is derived from an EMBL/GenBank/DDBJ whole genome shotgun (WGS) entry which is preliminary data.</text>
</comment>
<organism evidence="2 3">
    <name type="scientific">Tectimicrobiota bacterium</name>
    <dbReference type="NCBI Taxonomy" id="2528274"/>
    <lineage>
        <taxon>Bacteria</taxon>
        <taxon>Pseudomonadati</taxon>
        <taxon>Nitrospinota/Tectimicrobiota group</taxon>
        <taxon>Candidatus Tectimicrobiota</taxon>
    </lineage>
</organism>
<dbReference type="Pfam" id="PF05768">
    <property type="entry name" value="Glrx-like"/>
    <property type="match status" value="1"/>
</dbReference>
<dbReference type="InterPro" id="IPR007029">
    <property type="entry name" value="YHS_dom"/>
</dbReference>
<dbReference type="InterPro" id="IPR009078">
    <property type="entry name" value="Ferritin-like_SF"/>
</dbReference>
<evidence type="ECO:0000259" key="1">
    <source>
        <dbReference type="PROSITE" id="PS50846"/>
    </source>
</evidence>
<dbReference type="GO" id="GO:0016491">
    <property type="term" value="F:oxidoreductase activity"/>
    <property type="evidence" value="ECO:0007669"/>
    <property type="project" value="InterPro"/>
</dbReference>
<gene>
    <name evidence="2" type="ORF">HYY65_03895</name>
</gene>
<evidence type="ECO:0000313" key="2">
    <source>
        <dbReference type="EMBL" id="MBI3014212.1"/>
    </source>
</evidence>
<dbReference type="InterPro" id="IPR012348">
    <property type="entry name" value="RNR-like"/>
</dbReference>
<dbReference type="EMBL" id="JACPSX010000064">
    <property type="protein sequence ID" value="MBI3014212.1"/>
    <property type="molecule type" value="Genomic_DNA"/>
</dbReference>
<dbReference type="PROSITE" id="PS50846">
    <property type="entry name" value="HMA_2"/>
    <property type="match status" value="1"/>
</dbReference>
<dbReference type="SUPFAM" id="SSF47240">
    <property type="entry name" value="Ferritin-like"/>
    <property type="match status" value="1"/>
</dbReference>
<sequence length="211" mass="23627">MIRVEVYGRCDCCLCEEVTATLLKVRREIPFDLREIDIESRAELYEAYKKRIPLVFINGRLAFKFRVDEAALRRRLAREKEMELAGTGPETIALRAEKSMGTGRLKFMTVALSGGWKMVRDPVCGMEVEEEKAHAWREHAGRTFFFCSAKCEAAFAVDPGRYAGEPAAQRGRHVPSATTGVREGLAGPQRVELPVFGLTCARCVQAVEKAL</sequence>
<feature type="domain" description="HMA" evidence="1">
    <location>
        <begin position="189"/>
        <end position="211"/>
    </location>
</feature>
<accession>A0A932LZP9</accession>
<dbReference type="InterPro" id="IPR036249">
    <property type="entry name" value="Thioredoxin-like_sf"/>
</dbReference>
<dbReference type="SUPFAM" id="SSF52833">
    <property type="entry name" value="Thioredoxin-like"/>
    <property type="match status" value="1"/>
</dbReference>
<dbReference type="InterPro" id="IPR008554">
    <property type="entry name" value="Glutaredoxin-like"/>
</dbReference>
<dbReference type="GO" id="GO:0046872">
    <property type="term" value="F:metal ion binding"/>
    <property type="evidence" value="ECO:0007669"/>
    <property type="project" value="InterPro"/>
</dbReference>
<dbReference type="InterPro" id="IPR006121">
    <property type="entry name" value="HMA_dom"/>
</dbReference>
<proteinExistence type="predicted"/>
<dbReference type="AlphaFoldDB" id="A0A932LZP9"/>
<dbReference type="Proteomes" id="UP000741360">
    <property type="component" value="Unassembled WGS sequence"/>
</dbReference>
<dbReference type="Pfam" id="PF04945">
    <property type="entry name" value="YHS"/>
    <property type="match status" value="1"/>
</dbReference>
<dbReference type="Gene3D" id="1.10.620.20">
    <property type="entry name" value="Ribonucleotide Reductase, subunit A"/>
    <property type="match status" value="1"/>
</dbReference>
<name>A0A932LZP9_UNCTE</name>
<dbReference type="Gene3D" id="3.40.30.10">
    <property type="entry name" value="Glutaredoxin"/>
    <property type="match status" value="1"/>
</dbReference>
<dbReference type="SMART" id="SM00746">
    <property type="entry name" value="TRASH"/>
    <property type="match status" value="1"/>
</dbReference>
<dbReference type="PROSITE" id="PS51354">
    <property type="entry name" value="GLUTAREDOXIN_2"/>
    <property type="match status" value="1"/>
</dbReference>